<proteinExistence type="predicted"/>
<dbReference type="OrthoDB" id="6399948at2"/>
<reference evidence="1 2" key="1">
    <citation type="submission" date="2019-11" db="EMBL/GenBank/DDBJ databases">
        <title>Draft Genome Sequences of Six Type Strains of the Genus Massilia.</title>
        <authorList>
            <person name="Miess H."/>
            <person name="Frediansyah A."/>
            <person name="Goeker M."/>
            <person name="Gross H."/>
        </authorList>
    </citation>
    <scope>NUCLEOTIDE SEQUENCE [LARGE SCALE GENOMIC DNA]</scope>
    <source>
        <strain evidence="1 2">DSM 17513</strain>
    </source>
</reference>
<dbReference type="AlphaFoldDB" id="A0A6I3XMP1"/>
<protein>
    <submittedName>
        <fullName evidence="1">Tetratricopeptide repeat protein</fullName>
    </submittedName>
</protein>
<comment type="caution">
    <text evidence="1">The sequence shown here is derived from an EMBL/GenBank/DDBJ whole genome shotgun (WGS) entry which is preliminary data.</text>
</comment>
<sequence length="345" mass="39119">MPLEFEATNAESGEFGYTEEKYGALLGRFNDILDQHETGRLSETKYLAALQGLLAEAPDFIDAHTQIAFHWNRQGKPKKSLDAALLGLGMANRLIPEGFVGRIEWLNIDNRAYLRLMHVAVLAYVRLRRHKDGAALMEQMLLRNPNDNQGVRYLLGSAALRANLWGGAEGFDRAVDVLAQHAGTYPPYWYELALAHLRSDRRVAAATALRRGFATNPYIAEILAGNPSPAPLVMWHPDDTTLPEAAREYLDNYGELWEERIDAMPFVRWLFNHPEVMVERASVMACWEALLWENDPDRRAEILARVEELTACIDDGLSAAIVVQREAVGRRRIWPWELQLTLMVE</sequence>
<organism evidence="1 2">
    <name type="scientific">Pseudoduganella dura</name>
    <dbReference type="NCBI Taxonomy" id="321982"/>
    <lineage>
        <taxon>Bacteria</taxon>
        <taxon>Pseudomonadati</taxon>
        <taxon>Pseudomonadota</taxon>
        <taxon>Betaproteobacteria</taxon>
        <taxon>Burkholderiales</taxon>
        <taxon>Oxalobacteraceae</taxon>
        <taxon>Telluria group</taxon>
        <taxon>Pseudoduganella</taxon>
    </lineage>
</organism>
<dbReference type="Gene3D" id="1.25.40.10">
    <property type="entry name" value="Tetratricopeptide repeat domain"/>
    <property type="match status" value="1"/>
</dbReference>
<evidence type="ECO:0000313" key="1">
    <source>
        <dbReference type="EMBL" id="MUI14472.1"/>
    </source>
</evidence>
<dbReference type="InterPro" id="IPR011990">
    <property type="entry name" value="TPR-like_helical_dom_sf"/>
</dbReference>
<dbReference type="EMBL" id="WNWM01000002">
    <property type="protein sequence ID" value="MUI14472.1"/>
    <property type="molecule type" value="Genomic_DNA"/>
</dbReference>
<keyword evidence="2" id="KW-1185">Reference proteome</keyword>
<gene>
    <name evidence="1" type="ORF">GJV26_18705</name>
</gene>
<dbReference type="RefSeq" id="WP_155710164.1">
    <property type="nucleotide sequence ID" value="NZ_BMWU01000053.1"/>
</dbReference>
<dbReference type="Proteomes" id="UP000431684">
    <property type="component" value="Unassembled WGS sequence"/>
</dbReference>
<name>A0A6I3XMP1_9BURK</name>
<accession>A0A6I3XMP1</accession>
<evidence type="ECO:0000313" key="2">
    <source>
        <dbReference type="Proteomes" id="UP000431684"/>
    </source>
</evidence>